<dbReference type="NCBIfam" id="NF003765">
    <property type="entry name" value="PRK05359.1"/>
    <property type="match status" value="1"/>
</dbReference>
<name>A0A0H5R6R7_9EUKA</name>
<evidence type="ECO:0000256" key="4">
    <source>
        <dbReference type="ARBA" id="ARBA00022839"/>
    </source>
</evidence>
<feature type="region of interest" description="Disordered" evidence="5">
    <location>
        <begin position="1"/>
        <end position="38"/>
    </location>
</feature>
<keyword evidence="4" id="KW-0269">Exonuclease</keyword>
<dbReference type="EMBL" id="HACM01009089">
    <property type="protein sequence ID" value="CRZ09531.1"/>
    <property type="molecule type" value="Transcribed_RNA"/>
</dbReference>
<reference evidence="7" key="1">
    <citation type="submission" date="2015-04" db="EMBL/GenBank/DDBJ databases">
        <title>The genome sequence of the plant pathogenic Rhizarian Plasmodiophora brassicae reveals insights in its biotrophic life cycle and the origin of chitin synthesis.</title>
        <authorList>
            <person name="Schwelm A."/>
            <person name="Fogelqvist J."/>
            <person name="Knaust A."/>
            <person name="Julke S."/>
            <person name="Lilja T."/>
            <person name="Dhandapani V."/>
            <person name="Bonilla-Rosso G."/>
            <person name="Karlsson M."/>
            <person name="Shevchenko A."/>
            <person name="Choi S.R."/>
            <person name="Kim H.G."/>
            <person name="Park J.Y."/>
            <person name="Lim Y.P."/>
            <person name="Ludwig-Muller J."/>
            <person name="Dixelius C."/>
        </authorList>
    </citation>
    <scope>NUCLEOTIDE SEQUENCE</scope>
    <source>
        <tissue evidence="7">Potato root galls</tissue>
    </source>
</reference>
<proteinExistence type="inferred from homology"/>
<dbReference type="InterPro" id="IPR022894">
    <property type="entry name" value="Oligoribonuclease"/>
</dbReference>
<dbReference type="HAMAP" id="MF_00045">
    <property type="entry name" value="Oligoribonuclease"/>
    <property type="match status" value="1"/>
</dbReference>
<dbReference type="InterPro" id="IPR012337">
    <property type="entry name" value="RNaseH-like_sf"/>
</dbReference>
<dbReference type="CDD" id="cd06135">
    <property type="entry name" value="Orn"/>
    <property type="match status" value="1"/>
</dbReference>
<protein>
    <recommendedName>
        <fullName evidence="6">Exonuclease domain-containing protein</fullName>
    </recommendedName>
</protein>
<feature type="non-terminal residue" evidence="7">
    <location>
        <position position="1"/>
    </location>
</feature>
<evidence type="ECO:0000259" key="6">
    <source>
        <dbReference type="SMART" id="SM00479"/>
    </source>
</evidence>
<dbReference type="SUPFAM" id="SSF53098">
    <property type="entry name" value="Ribonuclease H-like"/>
    <property type="match status" value="1"/>
</dbReference>
<dbReference type="Gene3D" id="3.30.420.10">
    <property type="entry name" value="Ribonuclease H-like superfamily/Ribonuclease H"/>
    <property type="match status" value="1"/>
</dbReference>
<dbReference type="PANTHER" id="PTHR11046">
    <property type="entry name" value="OLIGORIBONUCLEASE, MITOCHONDRIAL"/>
    <property type="match status" value="1"/>
</dbReference>
<keyword evidence="3" id="KW-0378">Hydrolase</keyword>
<feature type="domain" description="Exonuclease" evidence="6">
    <location>
        <begin position="46"/>
        <end position="221"/>
    </location>
</feature>
<evidence type="ECO:0000256" key="5">
    <source>
        <dbReference type="SAM" id="MobiDB-lite"/>
    </source>
</evidence>
<comment type="similarity">
    <text evidence="1">Belongs to the oligoribonuclease family.</text>
</comment>
<dbReference type="SMART" id="SM00479">
    <property type="entry name" value="EXOIII"/>
    <property type="match status" value="1"/>
</dbReference>
<evidence type="ECO:0000256" key="2">
    <source>
        <dbReference type="ARBA" id="ARBA00022722"/>
    </source>
</evidence>
<dbReference type="GO" id="GO:0005739">
    <property type="term" value="C:mitochondrion"/>
    <property type="evidence" value="ECO:0007669"/>
    <property type="project" value="TreeGrafter"/>
</dbReference>
<dbReference type="FunFam" id="3.30.420.10:FF:000003">
    <property type="entry name" value="Oligoribonuclease"/>
    <property type="match status" value="1"/>
</dbReference>
<evidence type="ECO:0000313" key="7">
    <source>
        <dbReference type="EMBL" id="CRZ09531.1"/>
    </source>
</evidence>
<evidence type="ECO:0000256" key="3">
    <source>
        <dbReference type="ARBA" id="ARBA00022801"/>
    </source>
</evidence>
<feature type="compositionally biased region" description="Low complexity" evidence="5">
    <location>
        <begin position="1"/>
        <end position="22"/>
    </location>
</feature>
<dbReference type="GO" id="GO:0003676">
    <property type="term" value="F:nucleic acid binding"/>
    <property type="evidence" value="ECO:0007669"/>
    <property type="project" value="InterPro"/>
</dbReference>
<accession>A0A0H5R6R7</accession>
<dbReference type="GO" id="GO:0000175">
    <property type="term" value="F:3'-5'-RNA exonuclease activity"/>
    <property type="evidence" value="ECO:0007669"/>
    <property type="project" value="InterPro"/>
</dbReference>
<dbReference type="InterPro" id="IPR013520">
    <property type="entry name" value="Ribonucl_H"/>
</dbReference>
<keyword evidence="2" id="KW-0540">Nuclease</keyword>
<dbReference type="InterPro" id="IPR036397">
    <property type="entry name" value="RNaseH_sf"/>
</dbReference>
<dbReference type="PANTHER" id="PTHR11046:SF0">
    <property type="entry name" value="OLIGORIBONUCLEASE, MITOCHONDRIAL"/>
    <property type="match status" value="1"/>
</dbReference>
<dbReference type="AlphaFoldDB" id="A0A0H5R6R7"/>
<organism evidence="7">
    <name type="scientific">Spongospora subterranea</name>
    <dbReference type="NCBI Taxonomy" id="70186"/>
    <lineage>
        <taxon>Eukaryota</taxon>
        <taxon>Sar</taxon>
        <taxon>Rhizaria</taxon>
        <taxon>Endomyxa</taxon>
        <taxon>Phytomyxea</taxon>
        <taxon>Plasmodiophorida</taxon>
        <taxon>Plasmodiophoridae</taxon>
        <taxon>Spongospora</taxon>
    </lineage>
</organism>
<evidence type="ECO:0000256" key="1">
    <source>
        <dbReference type="ARBA" id="ARBA00009921"/>
    </source>
</evidence>
<dbReference type="Pfam" id="PF00929">
    <property type="entry name" value="RNase_T"/>
    <property type="match status" value="1"/>
</dbReference>
<sequence>VVGRRPTTTRSLRRLSMQSSNLDPLPDGGDPIQAGSSDAAKPLKMPMIWIDCEMTGLDIESDTILEIAVVMTDSDLNRVIEGPDLVIHHSDKVLNAMGEWCITHHGESGLTDKVRASTLTMTAAEDEIMSFVTKWATKPGQTPLAGNTVHCDRMFLKKFMPRLDQYMHYRIIDVSSFKEICRRWNPGVFSRAPKKALLHRALDDIRESIEELKYYKAHLLVVKTKKDPKTKSQPK</sequence>